<dbReference type="InterPro" id="IPR000092">
    <property type="entry name" value="Polyprenyl_synt"/>
</dbReference>
<dbReference type="InterPro" id="IPR033749">
    <property type="entry name" value="Polyprenyl_synt_CS"/>
</dbReference>
<reference evidence="8 9" key="1">
    <citation type="submission" date="2016-12" db="EMBL/GenBank/DDBJ databases">
        <title>Diversity of luminous bacteria.</title>
        <authorList>
            <person name="Yoshizawa S."/>
            <person name="Kogure K."/>
        </authorList>
    </citation>
    <scope>NUCLEOTIDE SEQUENCE [LARGE SCALE GENOMIC DNA]</scope>
    <source>
        <strain evidence="8 9">SA4-48</strain>
    </source>
</reference>
<dbReference type="GO" id="GO:0008654">
    <property type="term" value="P:phospholipid biosynthetic process"/>
    <property type="evidence" value="ECO:0007669"/>
    <property type="project" value="UniProtKB-ARBA"/>
</dbReference>
<dbReference type="GO" id="GO:0046872">
    <property type="term" value="F:metal ion binding"/>
    <property type="evidence" value="ECO:0007669"/>
    <property type="project" value="UniProtKB-KW"/>
</dbReference>
<dbReference type="SFLD" id="SFLDS00005">
    <property type="entry name" value="Isoprenoid_Synthase_Type_I"/>
    <property type="match status" value="1"/>
</dbReference>
<dbReference type="Pfam" id="PF00348">
    <property type="entry name" value="polyprenyl_synt"/>
    <property type="match status" value="1"/>
</dbReference>
<dbReference type="SUPFAM" id="SSF48576">
    <property type="entry name" value="Terpenoid synthases"/>
    <property type="match status" value="1"/>
</dbReference>
<dbReference type="InterPro" id="IPR008949">
    <property type="entry name" value="Isoprenoid_synthase_dom_sf"/>
</dbReference>
<gene>
    <name evidence="8" type="ORF">BTO11_15425</name>
</gene>
<dbReference type="GO" id="GO:0004659">
    <property type="term" value="F:prenyltransferase activity"/>
    <property type="evidence" value="ECO:0007669"/>
    <property type="project" value="InterPro"/>
</dbReference>
<evidence type="ECO:0000256" key="6">
    <source>
        <dbReference type="ARBA" id="ARBA00023229"/>
    </source>
</evidence>
<dbReference type="SFLD" id="SFLDG01017">
    <property type="entry name" value="Polyprenyl_Transferase_Like"/>
    <property type="match status" value="1"/>
</dbReference>
<evidence type="ECO:0000256" key="3">
    <source>
        <dbReference type="ARBA" id="ARBA00022679"/>
    </source>
</evidence>
<evidence type="ECO:0000256" key="2">
    <source>
        <dbReference type="ARBA" id="ARBA00006706"/>
    </source>
</evidence>
<dbReference type="PANTHER" id="PTHR43281:SF1">
    <property type="entry name" value="FARNESYL DIPHOSPHATE SYNTHASE"/>
    <property type="match status" value="1"/>
</dbReference>
<dbReference type="FunFam" id="1.10.600.10:FF:000001">
    <property type="entry name" value="Geranylgeranyl diphosphate synthase"/>
    <property type="match status" value="1"/>
</dbReference>
<dbReference type="OrthoDB" id="9805316at2"/>
<comment type="similarity">
    <text evidence="2 7">Belongs to the FPP/GGPP synthase family.</text>
</comment>
<protein>
    <recommendedName>
        <fullName evidence="10">(2E,6E)-farnesyl diphosphate synthase</fullName>
    </recommendedName>
</protein>
<dbReference type="AlphaFoldDB" id="A0A2S7UYW2"/>
<dbReference type="GO" id="GO:0016114">
    <property type="term" value="P:terpenoid biosynthetic process"/>
    <property type="evidence" value="ECO:0007669"/>
    <property type="project" value="UniProtKB-ARBA"/>
</dbReference>
<dbReference type="RefSeq" id="WP_105053429.1">
    <property type="nucleotide sequence ID" value="NZ_BMYG01000001.1"/>
</dbReference>
<keyword evidence="6" id="KW-0414">Isoprene biosynthesis</keyword>
<dbReference type="PROSITE" id="PS00723">
    <property type="entry name" value="POLYPRENYL_SYNTHASE_1"/>
    <property type="match status" value="1"/>
</dbReference>
<keyword evidence="4" id="KW-0479">Metal-binding</keyword>
<evidence type="ECO:0000256" key="4">
    <source>
        <dbReference type="ARBA" id="ARBA00022723"/>
    </source>
</evidence>
<proteinExistence type="inferred from homology"/>
<evidence type="ECO:0000256" key="7">
    <source>
        <dbReference type="RuleBase" id="RU004466"/>
    </source>
</evidence>
<organism evidence="8 9">
    <name type="scientific">Psychrosphaera saromensis</name>
    <dbReference type="NCBI Taxonomy" id="716813"/>
    <lineage>
        <taxon>Bacteria</taxon>
        <taxon>Pseudomonadati</taxon>
        <taxon>Pseudomonadota</taxon>
        <taxon>Gammaproteobacteria</taxon>
        <taxon>Alteromonadales</taxon>
        <taxon>Pseudoalteromonadaceae</taxon>
        <taxon>Psychrosphaera</taxon>
    </lineage>
</organism>
<dbReference type="Gene3D" id="1.10.600.10">
    <property type="entry name" value="Farnesyl Diphosphate Synthase"/>
    <property type="match status" value="1"/>
</dbReference>
<dbReference type="EMBL" id="MSCH01000003">
    <property type="protein sequence ID" value="PQJ54905.1"/>
    <property type="molecule type" value="Genomic_DNA"/>
</dbReference>
<evidence type="ECO:0008006" key="10">
    <source>
        <dbReference type="Google" id="ProtNLM"/>
    </source>
</evidence>
<dbReference type="CDD" id="cd00685">
    <property type="entry name" value="Trans_IPPS_HT"/>
    <property type="match status" value="1"/>
</dbReference>
<dbReference type="Proteomes" id="UP000239007">
    <property type="component" value="Unassembled WGS sequence"/>
</dbReference>
<keyword evidence="3 7" id="KW-0808">Transferase</keyword>
<evidence type="ECO:0000313" key="8">
    <source>
        <dbReference type="EMBL" id="PQJ54905.1"/>
    </source>
</evidence>
<keyword evidence="9" id="KW-1185">Reference proteome</keyword>
<evidence type="ECO:0000256" key="1">
    <source>
        <dbReference type="ARBA" id="ARBA00001946"/>
    </source>
</evidence>
<name>A0A2S7UYW2_9GAMM</name>
<dbReference type="PANTHER" id="PTHR43281">
    <property type="entry name" value="FARNESYL DIPHOSPHATE SYNTHASE"/>
    <property type="match status" value="1"/>
</dbReference>
<keyword evidence="5" id="KW-0460">Magnesium</keyword>
<dbReference type="PROSITE" id="PS00444">
    <property type="entry name" value="POLYPRENYL_SYNTHASE_2"/>
    <property type="match status" value="1"/>
</dbReference>
<comment type="cofactor">
    <cofactor evidence="1">
        <name>Mg(2+)</name>
        <dbReference type="ChEBI" id="CHEBI:18420"/>
    </cofactor>
</comment>
<sequence>MASTEHVSSDTSLAGSINEYKGRIERFLTNELKDASIDEPVLKSAMEYSLLLGGKRLRPFLVYATGELFNAKSQDLDAPAAALEAIHSYSLIHDDLPAMDDDELRRGSPTCHIKFDEATAILAGDTLQSFAFNVLAKHNYIDVSATQVVQMFTLLTQAATDMCAGQSIDLQQTNTLQQSSSLQQTNNTPVSNLNKDALLTSLQEMHRLKTGALIKASVLMGAICGSATELETKILSQYADAIGLAFQVWDDVLDITSDTETLGKPQGSDVAANKTTYPAILGLDGAKQKATNLITQAVHALQQLPYNTLQLEQLAYYIIERDH</sequence>
<evidence type="ECO:0000313" key="9">
    <source>
        <dbReference type="Proteomes" id="UP000239007"/>
    </source>
</evidence>
<evidence type="ECO:0000256" key="5">
    <source>
        <dbReference type="ARBA" id="ARBA00022842"/>
    </source>
</evidence>
<comment type="caution">
    <text evidence="8">The sequence shown here is derived from an EMBL/GenBank/DDBJ whole genome shotgun (WGS) entry which is preliminary data.</text>
</comment>
<accession>A0A2S7UYW2</accession>